<evidence type="ECO:0000313" key="1">
    <source>
        <dbReference type="EMBL" id="GKV44100.1"/>
    </source>
</evidence>
<name>A0AAV5M3L1_9ROSI</name>
<proteinExistence type="predicted"/>
<comment type="caution">
    <text evidence="1">The sequence shown here is derived from an EMBL/GenBank/DDBJ whole genome shotgun (WGS) entry which is preliminary data.</text>
</comment>
<protein>
    <submittedName>
        <fullName evidence="1">Uncharacterized protein</fullName>
    </submittedName>
</protein>
<accession>A0AAV5M3L1</accession>
<gene>
    <name evidence="1" type="ORF">SLEP1_g51320</name>
</gene>
<sequence>MLLGRLVCAMKEDFEVFFLTTVQLFSFSGNLKKIFFVF</sequence>
<dbReference type="AlphaFoldDB" id="A0AAV5M3L1"/>
<dbReference type="EMBL" id="BPVZ01000177">
    <property type="protein sequence ID" value="GKV44100.1"/>
    <property type="molecule type" value="Genomic_DNA"/>
</dbReference>
<evidence type="ECO:0000313" key="2">
    <source>
        <dbReference type="Proteomes" id="UP001054252"/>
    </source>
</evidence>
<dbReference type="Proteomes" id="UP001054252">
    <property type="component" value="Unassembled WGS sequence"/>
</dbReference>
<keyword evidence="2" id="KW-1185">Reference proteome</keyword>
<organism evidence="1 2">
    <name type="scientific">Rubroshorea leprosula</name>
    <dbReference type="NCBI Taxonomy" id="152421"/>
    <lineage>
        <taxon>Eukaryota</taxon>
        <taxon>Viridiplantae</taxon>
        <taxon>Streptophyta</taxon>
        <taxon>Embryophyta</taxon>
        <taxon>Tracheophyta</taxon>
        <taxon>Spermatophyta</taxon>
        <taxon>Magnoliopsida</taxon>
        <taxon>eudicotyledons</taxon>
        <taxon>Gunneridae</taxon>
        <taxon>Pentapetalae</taxon>
        <taxon>rosids</taxon>
        <taxon>malvids</taxon>
        <taxon>Malvales</taxon>
        <taxon>Dipterocarpaceae</taxon>
        <taxon>Rubroshorea</taxon>
    </lineage>
</organism>
<reference evidence="1 2" key="1">
    <citation type="journal article" date="2021" name="Commun. Biol.">
        <title>The genome of Shorea leprosula (Dipterocarpaceae) highlights the ecological relevance of drought in aseasonal tropical rainforests.</title>
        <authorList>
            <person name="Ng K.K.S."/>
            <person name="Kobayashi M.J."/>
            <person name="Fawcett J.A."/>
            <person name="Hatakeyama M."/>
            <person name="Paape T."/>
            <person name="Ng C.H."/>
            <person name="Ang C.C."/>
            <person name="Tnah L.H."/>
            <person name="Lee C.T."/>
            <person name="Nishiyama T."/>
            <person name="Sese J."/>
            <person name="O'Brien M.J."/>
            <person name="Copetti D."/>
            <person name="Mohd Noor M.I."/>
            <person name="Ong R.C."/>
            <person name="Putra M."/>
            <person name="Sireger I.Z."/>
            <person name="Indrioko S."/>
            <person name="Kosugi Y."/>
            <person name="Izuno A."/>
            <person name="Isagi Y."/>
            <person name="Lee S.L."/>
            <person name="Shimizu K.K."/>
        </authorList>
    </citation>
    <scope>NUCLEOTIDE SEQUENCE [LARGE SCALE GENOMIC DNA]</scope>
    <source>
        <strain evidence="1">214</strain>
    </source>
</reference>